<dbReference type="HOGENOM" id="CLU_1158942_0_0_1"/>
<dbReference type="InParanoid" id="K4A1F8"/>
<sequence>MPCMRAQPVANNRLHPRSTCKSVVFIWATSLAAATVLRPTHIYLGHISWSNMNLCPIQDYGKSVNGNFEAGDILVRVGHVRFNPKLEDHKLTDTRCVNDYKKLADIVKKLFITSTGKNTMYLNHLLTAMNSYPTNKYDSKEYKAYLANHWALKSYMDRMKQYTTLERGYNCGDSNSRLSFVQATFWNYAWILYAEKSTVLKECIDHKIPPKYGGSKHTNTTVQRLRFYTREQSEGCYGCY</sequence>
<evidence type="ECO:0000313" key="1">
    <source>
        <dbReference type="EnsemblPlants" id="KQL26414"/>
    </source>
</evidence>
<dbReference type="Proteomes" id="UP000004995">
    <property type="component" value="Unassembled WGS sequence"/>
</dbReference>
<protein>
    <submittedName>
        <fullName evidence="1">Uncharacterized protein</fullName>
    </submittedName>
</protein>
<evidence type="ECO:0000313" key="2">
    <source>
        <dbReference type="Proteomes" id="UP000004995"/>
    </source>
</evidence>
<dbReference type="EnsemblPlants" id="KQL26414">
    <property type="protein sequence ID" value="KQL26414"/>
    <property type="gene ID" value="SETIT_032701mg"/>
</dbReference>
<reference evidence="1" key="2">
    <citation type="submission" date="2018-08" db="UniProtKB">
        <authorList>
            <consortium name="EnsemblPlants"/>
        </authorList>
    </citation>
    <scope>IDENTIFICATION</scope>
    <source>
        <strain evidence="1">Yugu1</strain>
    </source>
</reference>
<proteinExistence type="predicted"/>
<reference evidence="2" key="1">
    <citation type="journal article" date="2012" name="Nat. Biotechnol.">
        <title>Reference genome sequence of the model plant Setaria.</title>
        <authorList>
            <person name="Bennetzen J.L."/>
            <person name="Schmutz J."/>
            <person name="Wang H."/>
            <person name="Percifield R."/>
            <person name="Hawkins J."/>
            <person name="Pontaroli A.C."/>
            <person name="Estep M."/>
            <person name="Feng L."/>
            <person name="Vaughn J.N."/>
            <person name="Grimwood J."/>
            <person name="Jenkins J."/>
            <person name="Barry K."/>
            <person name="Lindquist E."/>
            <person name="Hellsten U."/>
            <person name="Deshpande S."/>
            <person name="Wang X."/>
            <person name="Wu X."/>
            <person name="Mitros T."/>
            <person name="Triplett J."/>
            <person name="Yang X."/>
            <person name="Ye C.Y."/>
            <person name="Mauro-Herrera M."/>
            <person name="Wang L."/>
            <person name="Li P."/>
            <person name="Sharma M."/>
            <person name="Sharma R."/>
            <person name="Ronald P.C."/>
            <person name="Panaud O."/>
            <person name="Kellogg E.A."/>
            <person name="Brutnell T.P."/>
            <person name="Doust A.N."/>
            <person name="Tuskan G.A."/>
            <person name="Rokhsar D."/>
            <person name="Devos K.M."/>
        </authorList>
    </citation>
    <scope>NUCLEOTIDE SEQUENCE [LARGE SCALE GENOMIC DNA]</scope>
    <source>
        <strain evidence="2">cv. Yugu1</strain>
    </source>
</reference>
<accession>K4A1F8</accession>
<organism evidence="1 2">
    <name type="scientific">Setaria italica</name>
    <name type="common">Foxtail millet</name>
    <name type="synonym">Panicum italicum</name>
    <dbReference type="NCBI Taxonomy" id="4555"/>
    <lineage>
        <taxon>Eukaryota</taxon>
        <taxon>Viridiplantae</taxon>
        <taxon>Streptophyta</taxon>
        <taxon>Embryophyta</taxon>
        <taxon>Tracheophyta</taxon>
        <taxon>Spermatophyta</taxon>
        <taxon>Magnoliopsida</taxon>
        <taxon>Liliopsida</taxon>
        <taxon>Poales</taxon>
        <taxon>Poaceae</taxon>
        <taxon>PACMAD clade</taxon>
        <taxon>Panicoideae</taxon>
        <taxon>Panicodae</taxon>
        <taxon>Paniceae</taxon>
        <taxon>Cenchrinae</taxon>
        <taxon>Setaria</taxon>
    </lineage>
</organism>
<name>K4A1F8_SETIT</name>
<dbReference type="EMBL" id="AGNK02001309">
    <property type="status" value="NOT_ANNOTATED_CDS"/>
    <property type="molecule type" value="Genomic_DNA"/>
</dbReference>
<dbReference type="AlphaFoldDB" id="K4A1F8"/>
<keyword evidence="2" id="KW-1185">Reference proteome</keyword>
<dbReference type="Gramene" id="KQL26414">
    <property type="protein sequence ID" value="KQL26414"/>
    <property type="gene ID" value="SETIT_032701mg"/>
</dbReference>